<keyword evidence="2" id="KW-1185">Reference proteome</keyword>
<feature type="non-terminal residue" evidence="1">
    <location>
        <position position="1"/>
    </location>
</feature>
<dbReference type="EMBL" id="CYKH01000698">
    <property type="protein sequence ID" value="CUG20655.1"/>
    <property type="molecule type" value="Genomic_DNA"/>
</dbReference>
<dbReference type="VEuPathDB" id="TriTrypDB:BSAL_75775"/>
<evidence type="ECO:0000313" key="1">
    <source>
        <dbReference type="EMBL" id="CUG20655.1"/>
    </source>
</evidence>
<organism evidence="1 2">
    <name type="scientific">Bodo saltans</name>
    <name type="common">Flagellated protozoan</name>
    <dbReference type="NCBI Taxonomy" id="75058"/>
    <lineage>
        <taxon>Eukaryota</taxon>
        <taxon>Discoba</taxon>
        <taxon>Euglenozoa</taxon>
        <taxon>Kinetoplastea</taxon>
        <taxon>Metakinetoplastina</taxon>
        <taxon>Eubodonida</taxon>
        <taxon>Bodonidae</taxon>
        <taxon>Bodo</taxon>
    </lineage>
</organism>
<sequence length="94" mass="10556">ASFADIVVGVLDVDENKKHVTKHMMLLQLKRLEMNQLSVFEQCAAMRKMGCNSRGAVIAGCVAHLTRHKESWDDAMKPLTGVALRHRTTFDAYI</sequence>
<gene>
    <name evidence="1" type="ORF">BSAL_75775</name>
</gene>
<protein>
    <submittedName>
        <fullName evidence="1">Uncharacterized protein</fullName>
    </submittedName>
</protein>
<dbReference type="AlphaFoldDB" id="A0A0S4J2B7"/>
<evidence type="ECO:0000313" key="2">
    <source>
        <dbReference type="Proteomes" id="UP000051952"/>
    </source>
</evidence>
<accession>A0A0S4J2B7</accession>
<reference evidence="2" key="1">
    <citation type="submission" date="2015-09" db="EMBL/GenBank/DDBJ databases">
        <authorList>
            <consortium name="Pathogen Informatics"/>
        </authorList>
    </citation>
    <scope>NUCLEOTIDE SEQUENCE [LARGE SCALE GENOMIC DNA]</scope>
    <source>
        <strain evidence="2">Lake Konstanz</strain>
    </source>
</reference>
<name>A0A0S4J2B7_BODSA</name>
<feature type="non-terminal residue" evidence="1">
    <location>
        <position position="94"/>
    </location>
</feature>
<proteinExistence type="predicted"/>
<dbReference type="Proteomes" id="UP000051952">
    <property type="component" value="Unassembled WGS sequence"/>
</dbReference>